<evidence type="ECO:0000313" key="1">
    <source>
        <dbReference type="EMBL" id="KAG0423341.1"/>
    </source>
</evidence>
<keyword evidence="2" id="KW-1185">Reference proteome</keyword>
<dbReference type="EMBL" id="JABSTQ010010111">
    <property type="protein sequence ID" value="KAG0423341.1"/>
    <property type="molecule type" value="Genomic_DNA"/>
</dbReference>
<name>A0AC60PRB8_IXOPE</name>
<comment type="caution">
    <text evidence="1">The sequence shown here is derived from an EMBL/GenBank/DDBJ whole genome shotgun (WGS) entry which is preliminary data.</text>
</comment>
<organism evidence="1 2">
    <name type="scientific">Ixodes persulcatus</name>
    <name type="common">Taiga tick</name>
    <dbReference type="NCBI Taxonomy" id="34615"/>
    <lineage>
        <taxon>Eukaryota</taxon>
        <taxon>Metazoa</taxon>
        <taxon>Ecdysozoa</taxon>
        <taxon>Arthropoda</taxon>
        <taxon>Chelicerata</taxon>
        <taxon>Arachnida</taxon>
        <taxon>Acari</taxon>
        <taxon>Parasitiformes</taxon>
        <taxon>Ixodida</taxon>
        <taxon>Ixodoidea</taxon>
        <taxon>Ixodidae</taxon>
        <taxon>Ixodinae</taxon>
        <taxon>Ixodes</taxon>
    </lineage>
</organism>
<gene>
    <name evidence="1" type="ORF">HPB47_000857</name>
</gene>
<proteinExistence type="predicted"/>
<sequence length="101" mass="11711">MPTVCFVRNCSTTYRSAPNVRFHNLPREQHRRALWLRAIDRDGPDDIGNRVGYLCSDHFLPGDYEMNIQVWQGLGLDTKHARLKSDAVPTQNMWFSAPPRK</sequence>
<accession>A0AC60PRB8</accession>
<protein>
    <submittedName>
        <fullName evidence="1">Uncharacterized protein</fullName>
    </submittedName>
</protein>
<reference evidence="1 2" key="1">
    <citation type="journal article" date="2020" name="Cell">
        <title>Large-Scale Comparative Analyses of Tick Genomes Elucidate Their Genetic Diversity and Vector Capacities.</title>
        <authorList>
            <consortium name="Tick Genome and Microbiome Consortium (TIGMIC)"/>
            <person name="Jia N."/>
            <person name="Wang J."/>
            <person name="Shi W."/>
            <person name="Du L."/>
            <person name="Sun Y."/>
            <person name="Zhan W."/>
            <person name="Jiang J.F."/>
            <person name="Wang Q."/>
            <person name="Zhang B."/>
            <person name="Ji P."/>
            <person name="Bell-Sakyi L."/>
            <person name="Cui X.M."/>
            <person name="Yuan T.T."/>
            <person name="Jiang B.G."/>
            <person name="Yang W.F."/>
            <person name="Lam T.T."/>
            <person name="Chang Q.C."/>
            <person name="Ding S.J."/>
            <person name="Wang X.J."/>
            <person name="Zhu J.G."/>
            <person name="Ruan X.D."/>
            <person name="Zhao L."/>
            <person name="Wei J.T."/>
            <person name="Ye R.Z."/>
            <person name="Que T.C."/>
            <person name="Du C.H."/>
            <person name="Zhou Y.H."/>
            <person name="Cheng J.X."/>
            <person name="Dai P.F."/>
            <person name="Guo W.B."/>
            <person name="Han X.H."/>
            <person name="Huang E.J."/>
            <person name="Li L.F."/>
            <person name="Wei W."/>
            <person name="Gao Y.C."/>
            <person name="Liu J.Z."/>
            <person name="Shao H.Z."/>
            <person name="Wang X."/>
            <person name="Wang C.C."/>
            <person name="Yang T.C."/>
            <person name="Huo Q.B."/>
            <person name="Li W."/>
            <person name="Chen H.Y."/>
            <person name="Chen S.E."/>
            <person name="Zhou L.G."/>
            <person name="Ni X.B."/>
            <person name="Tian J.H."/>
            <person name="Sheng Y."/>
            <person name="Liu T."/>
            <person name="Pan Y.S."/>
            <person name="Xia L.Y."/>
            <person name="Li J."/>
            <person name="Zhao F."/>
            <person name="Cao W.C."/>
        </authorList>
    </citation>
    <scope>NUCLEOTIDE SEQUENCE [LARGE SCALE GENOMIC DNA]</scope>
    <source>
        <strain evidence="1">Iper-2018</strain>
    </source>
</reference>
<dbReference type="Proteomes" id="UP000805193">
    <property type="component" value="Unassembled WGS sequence"/>
</dbReference>
<evidence type="ECO:0000313" key="2">
    <source>
        <dbReference type="Proteomes" id="UP000805193"/>
    </source>
</evidence>